<gene>
    <name evidence="2" type="ORF">AWB67_06140</name>
</gene>
<sequence>MSMIDWLHKAEQCEVKLQTDPEGLEGQVIAALRTVYDPEIPVNIYDLGLVYAVEVEEASHKVRICMTLTAPGCPVAQTFPATVESAVMDVSDASEVEVELVWDPPWSKDRMSEAARLELGLL</sequence>
<organism evidence="2 3">
    <name type="scientific">Caballeronia terrestris</name>
    <dbReference type="NCBI Taxonomy" id="1226301"/>
    <lineage>
        <taxon>Bacteria</taxon>
        <taxon>Pseudomonadati</taxon>
        <taxon>Pseudomonadota</taxon>
        <taxon>Betaproteobacteria</taxon>
        <taxon>Burkholderiales</taxon>
        <taxon>Burkholderiaceae</taxon>
        <taxon>Caballeronia</taxon>
    </lineage>
</organism>
<dbReference type="InterPro" id="IPR002744">
    <property type="entry name" value="MIP18-like"/>
</dbReference>
<evidence type="ECO:0000313" key="3">
    <source>
        <dbReference type="Proteomes" id="UP000054925"/>
    </source>
</evidence>
<dbReference type="InterPro" id="IPR034904">
    <property type="entry name" value="FSCA_dom_sf"/>
</dbReference>
<dbReference type="EMBL" id="FCOL02000077">
    <property type="protein sequence ID" value="SAL82491.1"/>
    <property type="molecule type" value="Genomic_DNA"/>
</dbReference>
<protein>
    <submittedName>
        <fullName evidence="2">Mrp protein</fullName>
    </submittedName>
</protein>
<dbReference type="Gene3D" id="3.30.300.130">
    <property type="entry name" value="Fe-S cluster assembly (FSCA)"/>
    <property type="match status" value="1"/>
</dbReference>
<proteinExistence type="predicted"/>
<dbReference type="PANTHER" id="PTHR42831">
    <property type="entry name" value="FE-S PROTEIN MATURATION AUXILIARY FACTOR YITW"/>
    <property type="match status" value="1"/>
</dbReference>
<feature type="domain" description="MIP18 family-like" evidence="1">
    <location>
        <begin position="27"/>
        <end position="99"/>
    </location>
</feature>
<keyword evidence="3" id="KW-1185">Reference proteome</keyword>
<dbReference type="AlphaFoldDB" id="A0A158KPY6"/>
<comment type="caution">
    <text evidence="2">The sequence shown here is derived from an EMBL/GenBank/DDBJ whole genome shotgun (WGS) entry which is preliminary data.</text>
</comment>
<dbReference type="InterPro" id="IPR014291">
    <property type="entry name" value="SUF_FeS_clus_asmbl-assoc"/>
</dbReference>
<evidence type="ECO:0000313" key="2">
    <source>
        <dbReference type="EMBL" id="SAL82491.1"/>
    </source>
</evidence>
<dbReference type="SUPFAM" id="SSF117916">
    <property type="entry name" value="Fe-S cluster assembly (FSCA) domain-like"/>
    <property type="match status" value="1"/>
</dbReference>
<dbReference type="RefSeq" id="WP_087659850.1">
    <property type="nucleotide sequence ID" value="NZ_FCOL02000077.1"/>
</dbReference>
<reference evidence="2" key="1">
    <citation type="submission" date="2016-01" db="EMBL/GenBank/DDBJ databases">
        <authorList>
            <person name="Peeters C."/>
        </authorList>
    </citation>
    <scope>NUCLEOTIDE SEQUENCE [LARGE SCALE GENOMIC DNA]</scope>
    <source>
        <strain evidence="2">LMG 22937</strain>
    </source>
</reference>
<dbReference type="OrthoDB" id="9805360at2"/>
<name>A0A158KPY6_9BURK</name>
<dbReference type="Pfam" id="PF01883">
    <property type="entry name" value="FeS_assembly_P"/>
    <property type="match status" value="1"/>
</dbReference>
<dbReference type="InterPro" id="IPR052339">
    <property type="entry name" value="Fe-S_Maturation_MIP18"/>
</dbReference>
<dbReference type="PANTHER" id="PTHR42831:SF1">
    <property type="entry name" value="FE-S PROTEIN MATURATION AUXILIARY FACTOR YITW"/>
    <property type="match status" value="1"/>
</dbReference>
<evidence type="ECO:0000259" key="1">
    <source>
        <dbReference type="Pfam" id="PF01883"/>
    </source>
</evidence>
<dbReference type="NCBIfam" id="TIGR02945">
    <property type="entry name" value="SUF_assoc"/>
    <property type="match status" value="1"/>
</dbReference>
<dbReference type="Proteomes" id="UP000054925">
    <property type="component" value="Unassembled WGS sequence"/>
</dbReference>
<accession>A0A158KPY6</accession>